<sequence>MIFKSGQSDIEVYFLQEHHLELLNSLGLELSQLPLLPKFPEVSDEDCLEWLKFQRGVEKQLCGFKSTTYDYASDITIGDINRKGVVYKTKYDEVINSDSRINLGHQFYYHIFNGKLFILNSNNTVNSNWFTNVQGNLASSLYQALLSSFSIFELYFRPTKDLKETVSQRNYIDLGYLISKVIS</sequence>
<gene>
    <name evidence="1" type="ORF">N1M2_96</name>
</gene>
<organism evidence="1 2">
    <name type="scientific">Klebsiella phage N1M2</name>
    <dbReference type="NCBI Taxonomy" id="2664939"/>
    <lineage>
        <taxon>Viruses</taxon>
        <taxon>Duplodnaviria</taxon>
        <taxon>Heunggongvirae</taxon>
        <taxon>Uroviricota</taxon>
        <taxon>Caudoviricetes</taxon>
        <taxon>Chimalliviridae</taxon>
        <taxon>Nimduovirus</taxon>
        <taxon>Nimduovirus N1M2</taxon>
    </lineage>
</organism>
<evidence type="ECO:0000313" key="2">
    <source>
        <dbReference type="Proteomes" id="UP000464669"/>
    </source>
</evidence>
<name>A0A6B7ZF64_9CAUD</name>
<keyword evidence="2" id="KW-1185">Reference proteome</keyword>
<accession>A0A6B7ZF64</accession>
<dbReference type="EMBL" id="MN642089">
    <property type="protein sequence ID" value="QGH71959.1"/>
    <property type="molecule type" value="Genomic_DNA"/>
</dbReference>
<evidence type="ECO:0000313" key="1">
    <source>
        <dbReference type="EMBL" id="QGH71959.1"/>
    </source>
</evidence>
<protein>
    <submittedName>
        <fullName evidence="1">Uncharacterized protein</fullName>
    </submittedName>
</protein>
<dbReference type="Proteomes" id="UP000464669">
    <property type="component" value="Segment"/>
</dbReference>
<reference evidence="1 2" key="1">
    <citation type="submission" date="2019-11" db="EMBL/GenBank/DDBJ databases">
        <authorList>
            <person name="Lewis R."/>
            <person name="Clooney A.G."/>
            <person name="Stockdale S.R."/>
            <person name="Buttimer C."/>
            <person name="Draper L.A."/>
            <person name="Ross R.P."/>
            <person name="Hill C."/>
        </authorList>
    </citation>
    <scope>NUCLEOTIDE SEQUENCE [LARGE SCALE GENOMIC DNA]</scope>
</reference>
<proteinExistence type="predicted"/>